<dbReference type="Pfam" id="PF00010">
    <property type="entry name" value="HLH"/>
    <property type="match status" value="1"/>
</dbReference>
<dbReference type="SUPFAM" id="SSF47459">
    <property type="entry name" value="HLH, helix-loop-helix DNA-binding domain"/>
    <property type="match status" value="1"/>
</dbReference>
<keyword evidence="7" id="KW-0539">Nucleus</keyword>
<name>A0A9J6C0A6_POLVA</name>
<dbReference type="GO" id="GO:0070888">
    <property type="term" value="F:E-box binding"/>
    <property type="evidence" value="ECO:0007669"/>
    <property type="project" value="TreeGrafter"/>
</dbReference>
<evidence type="ECO:0000256" key="4">
    <source>
        <dbReference type="ARBA" id="ARBA00022902"/>
    </source>
</evidence>
<accession>A0A9J6C0A6</accession>
<sequence length="190" mass="22464">MTSVYPQTAHNSMNYNHNNFQTISHYGLNYYDSSISDFSDGYQSSVSPDLNFTNFKNHHHQQQQQHFYQNHHKEFGFYQQEFTSKNQNNLKEDLSVRRNLKVATNCMKDDDLEKKIVGQKSLVIAPEILKRRRVAANARERRRMNNLNFAFDRLRDVLPNLGNDRKLSKFETLQMAQTYIAALNELLKRE</sequence>
<evidence type="ECO:0000256" key="2">
    <source>
        <dbReference type="ARBA" id="ARBA00022473"/>
    </source>
</evidence>
<keyword evidence="5" id="KW-0805">Transcription regulation</keyword>
<dbReference type="Proteomes" id="UP001107558">
    <property type="component" value="Chromosome 2"/>
</dbReference>
<dbReference type="FunFam" id="4.10.280.10:FF:000025">
    <property type="entry name" value="protein atonal homolog 7"/>
    <property type="match status" value="1"/>
</dbReference>
<evidence type="ECO:0000256" key="6">
    <source>
        <dbReference type="ARBA" id="ARBA00023163"/>
    </source>
</evidence>
<dbReference type="InterPro" id="IPR011598">
    <property type="entry name" value="bHLH_dom"/>
</dbReference>
<comment type="subcellular location">
    <subcellularLocation>
        <location evidence="1">Nucleus</location>
    </subcellularLocation>
</comment>
<dbReference type="GO" id="GO:0045944">
    <property type="term" value="P:positive regulation of transcription by RNA polymerase II"/>
    <property type="evidence" value="ECO:0007669"/>
    <property type="project" value="TreeGrafter"/>
</dbReference>
<gene>
    <name evidence="9" type="ORF">PVAND_005183</name>
</gene>
<dbReference type="InterPro" id="IPR036638">
    <property type="entry name" value="HLH_DNA-bd_sf"/>
</dbReference>
<keyword evidence="6" id="KW-0804">Transcription</keyword>
<dbReference type="PANTHER" id="PTHR19290:SF162">
    <property type="entry name" value="TRANSCRIPTION FACTOR ATOH7"/>
    <property type="match status" value="1"/>
</dbReference>
<dbReference type="OrthoDB" id="6161578at2759"/>
<feature type="domain" description="BHLH" evidence="8">
    <location>
        <begin position="131"/>
        <end position="183"/>
    </location>
</feature>
<keyword evidence="3" id="KW-0221">Differentiation</keyword>
<dbReference type="AlphaFoldDB" id="A0A9J6C0A6"/>
<keyword evidence="4" id="KW-0524">Neurogenesis</keyword>
<dbReference type="SMART" id="SM00353">
    <property type="entry name" value="HLH"/>
    <property type="match status" value="1"/>
</dbReference>
<dbReference type="EMBL" id="JADBJN010000002">
    <property type="protein sequence ID" value="KAG5675269.1"/>
    <property type="molecule type" value="Genomic_DNA"/>
</dbReference>
<dbReference type="CDD" id="cd19715">
    <property type="entry name" value="bHLH_TS_amos_like"/>
    <property type="match status" value="1"/>
</dbReference>
<dbReference type="GO" id="GO:0016360">
    <property type="term" value="P:sensory organ precursor cell fate determination"/>
    <property type="evidence" value="ECO:0007669"/>
    <property type="project" value="UniProtKB-ARBA"/>
</dbReference>
<dbReference type="GO" id="GO:0005634">
    <property type="term" value="C:nucleus"/>
    <property type="evidence" value="ECO:0007669"/>
    <property type="project" value="UniProtKB-SubCell"/>
</dbReference>
<organism evidence="9 10">
    <name type="scientific">Polypedilum vanderplanki</name>
    <name type="common">Sleeping chironomid midge</name>
    <dbReference type="NCBI Taxonomy" id="319348"/>
    <lineage>
        <taxon>Eukaryota</taxon>
        <taxon>Metazoa</taxon>
        <taxon>Ecdysozoa</taxon>
        <taxon>Arthropoda</taxon>
        <taxon>Hexapoda</taxon>
        <taxon>Insecta</taxon>
        <taxon>Pterygota</taxon>
        <taxon>Neoptera</taxon>
        <taxon>Endopterygota</taxon>
        <taxon>Diptera</taxon>
        <taxon>Nematocera</taxon>
        <taxon>Chironomoidea</taxon>
        <taxon>Chironomidae</taxon>
        <taxon>Chironominae</taxon>
        <taxon>Polypedilum</taxon>
        <taxon>Polypedilum</taxon>
    </lineage>
</organism>
<dbReference type="GO" id="GO:0061564">
    <property type="term" value="P:axon development"/>
    <property type="evidence" value="ECO:0007669"/>
    <property type="project" value="TreeGrafter"/>
</dbReference>
<evidence type="ECO:0000256" key="1">
    <source>
        <dbReference type="ARBA" id="ARBA00004123"/>
    </source>
</evidence>
<evidence type="ECO:0000313" key="9">
    <source>
        <dbReference type="EMBL" id="KAG5675269.1"/>
    </source>
</evidence>
<dbReference type="Gene3D" id="4.10.280.10">
    <property type="entry name" value="Helix-loop-helix DNA-binding domain"/>
    <property type="match status" value="1"/>
</dbReference>
<dbReference type="GO" id="GO:0046982">
    <property type="term" value="F:protein heterodimerization activity"/>
    <property type="evidence" value="ECO:0007669"/>
    <property type="project" value="UniProtKB-ARBA"/>
</dbReference>
<dbReference type="PROSITE" id="PS50888">
    <property type="entry name" value="BHLH"/>
    <property type="match status" value="1"/>
</dbReference>
<proteinExistence type="predicted"/>
<evidence type="ECO:0000256" key="5">
    <source>
        <dbReference type="ARBA" id="ARBA00023015"/>
    </source>
</evidence>
<evidence type="ECO:0000259" key="8">
    <source>
        <dbReference type="PROSITE" id="PS50888"/>
    </source>
</evidence>
<keyword evidence="2" id="KW-0217">Developmental protein</keyword>
<dbReference type="GO" id="GO:0000981">
    <property type="term" value="F:DNA-binding transcription factor activity, RNA polymerase II-specific"/>
    <property type="evidence" value="ECO:0007669"/>
    <property type="project" value="TreeGrafter"/>
</dbReference>
<evidence type="ECO:0000256" key="3">
    <source>
        <dbReference type="ARBA" id="ARBA00022782"/>
    </source>
</evidence>
<keyword evidence="10" id="KW-1185">Reference proteome</keyword>
<evidence type="ECO:0000313" key="10">
    <source>
        <dbReference type="Proteomes" id="UP001107558"/>
    </source>
</evidence>
<protein>
    <recommendedName>
        <fullName evidence="8">BHLH domain-containing protein</fullName>
    </recommendedName>
</protein>
<evidence type="ECO:0000256" key="7">
    <source>
        <dbReference type="ARBA" id="ARBA00023242"/>
    </source>
</evidence>
<dbReference type="PANTHER" id="PTHR19290">
    <property type="entry name" value="BASIC HELIX-LOOP-HELIX PROTEIN NEUROGENIN-RELATED"/>
    <property type="match status" value="1"/>
</dbReference>
<comment type="caution">
    <text evidence="9">The sequence shown here is derived from an EMBL/GenBank/DDBJ whole genome shotgun (WGS) entry which is preliminary data.</text>
</comment>
<reference evidence="9" key="1">
    <citation type="submission" date="2021-03" db="EMBL/GenBank/DDBJ databases">
        <title>Chromosome level genome of the anhydrobiotic midge Polypedilum vanderplanki.</title>
        <authorList>
            <person name="Yoshida Y."/>
            <person name="Kikawada T."/>
            <person name="Gusev O."/>
        </authorList>
    </citation>
    <scope>NUCLEOTIDE SEQUENCE</scope>
    <source>
        <strain evidence="9">NIAS01</strain>
        <tissue evidence="9">Whole body or cell culture</tissue>
    </source>
</reference>
<dbReference type="InterPro" id="IPR050359">
    <property type="entry name" value="bHLH_transcription_factors"/>
</dbReference>